<evidence type="ECO:0000313" key="4">
    <source>
        <dbReference type="EMBL" id="MED6256788.1"/>
    </source>
</evidence>
<feature type="region of interest" description="Disordered" evidence="2">
    <location>
        <begin position="334"/>
        <end position="356"/>
    </location>
</feature>
<evidence type="ECO:0000256" key="1">
    <source>
        <dbReference type="SAM" id="Coils"/>
    </source>
</evidence>
<sequence length="793" mass="91792">MVRFSTEDVRDSTPEKKPQPSTTTTSRHRGSAEWLGFTTNDELDYLEEGSKATKSSAASPKAPSSPVLVRKSLLTESQATSIAKMTGDAPNSNQSRSEVSKDKRKDEEEQHDWLDGALSRKKALSEAKASKQKDSLQIESVVSNQDKTQTFRDREETFPSVGDTSPPAHSTPIREGKPNAVFFAGPQQNQAKARSATIQQQLSYTADMMQQLLLQQQIMQTQLLGLGSFVDVGDLQRLKDKEQQHGECQALQARIIQLEGEVKILQLERDQSQMVLENIQQRHKQDMQILENTHKTRVKLLEESAAQRETRARLECEELIERLATLTRSAEQERSELQAQYHQKLAQSQQDRDREVERLRDLQRKSILEMKKDHEDQLQRLKRLKDEEIDAVTSATSQTRSLTGVIEQMEQFSSRLGELSSRVESTHEHTAHGLEQGARHRDEQLRIMQDRLAQQQKAMAEERACLKEIISRMDTQISEQQRQLEKERWKVTAEQAKAESTQRGLEEERRIFTMQISMEREELDRAKSSLLEEQKSVMQQCTEERRKLAAEWAHFRAQEKQRQDRAEREVNSLLERREGAIISLAQEQADLKLQMAELKQKELVVTQEKETLARLREELDRERETTNSMALRLKTRAQEVEAFSKLAAEKYEEGERAFQEAKRVESEHEARLRNIQSRTENLRQLEQRILKERMQVNHLQEDVERPREHSTISPLPQIVPPVLPDSVSVLPFPELTTSLRSKPSNSFPNYQSMMLEASLALWRYTAEKDRENLLEEKIYLENLKKKSYKFNLV</sequence>
<feature type="compositionally biased region" description="Basic and acidic residues" evidence="2">
    <location>
        <begin position="123"/>
        <end position="136"/>
    </location>
</feature>
<evidence type="ECO:0000256" key="2">
    <source>
        <dbReference type="SAM" id="MobiDB-lite"/>
    </source>
</evidence>
<feature type="compositionally biased region" description="Polar residues" evidence="2">
    <location>
        <begin position="74"/>
        <end position="97"/>
    </location>
</feature>
<name>A0ABU7C1R7_9TELE</name>
<feature type="coiled-coil region" evidence="1">
    <location>
        <begin position="675"/>
        <end position="702"/>
    </location>
</feature>
<dbReference type="PANTHER" id="PTHR33689:SF1">
    <property type="entry name" value="FAS-BINDING FACTOR 1"/>
    <property type="match status" value="1"/>
</dbReference>
<feature type="compositionally biased region" description="Polar residues" evidence="2">
    <location>
        <begin position="137"/>
        <end position="148"/>
    </location>
</feature>
<feature type="compositionally biased region" description="Basic and acidic residues" evidence="2">
    <location>
        <begin position="98"/>
        <end position="114"/>
    </location>
</feature>
<reference evidence="4 5" key="1">
    <citation type="submission" date="2021-07" db="EMBL/GenBank/DDBJ databases">
        <authorList>
            <person name="Palmer J.M."/>
        </authorList>
    </citation>
    <scope>NUCLEOTIDE SEQUENCE [LARGE SCALE GENOMIC DNA]</scope>
    <source>
        <strain evidence="4 5">AT_MEX2019</strain>
        <tissue evidence="4">Muscle</tissue>
    </source>
</reference>
<feature type="compositionally biased region" description="Basic and acidic residues" evidence="2">
    <location>
        <begin position="1"/>
        <end position="18"/>
    </location>
</feature>
<feature type="compositionally biased region" description="Basic and acidic residues" evidence="2">
    <location>
        <begin position="424"/>
        <end position="440"/>
    </location>
</feature>
<dbReference type="PANTHER" id="PTHR33689">
    <property type="entry name" value="FAS-BINDING FACTOR 1"/>
    <property type="match status" value="1"/>
</dbReference>
<dbReference type="Proteomes" id="UP001345963">
    <property type="component" value="Unassembled WGS sequence"/>
</dbReference>
<feature type="compositionally biased region" description="Low complexity" evidence="2">
    <location>
        <begin position="52"/>
        <end position="66"/>
    </location>
</feature>
<gene>
    <name evidence="4" type="ORF">ATANTOWER_023374</name>
</gene>
<dbReference type="InterPro" id="IPR049390">
    <property type="entry name" value="FBF1_C"/>
</dbReference>
<feature type="domain" description="Fas-binding factor 1 C-terminal" evidence="3">
    <location>
        <begin position="265"/>
        <end position="785"/>
    </location>
</feature>
<feature type="coiled-coil region" evidence="1">
    <location>
        <begin position="241"/>
        <end position="282"/>
    </location>
</feature>
<feature type="compositionally biased region" description="Polar residues" evidence="2">
    <location>
        <begin position="337"/>
        <end position="348"/>
    </location>
</feature>
<accession>A0ABU7C1R7</accession>
<feature type="coiled-coil region" evidence="1">
    <location>
        <begin position="531"/>
        <end position="632"/>
    </location>
</feature>
<keyword evidence="5" id="KW-1185">Reference proteome</keyword>
<comment type="caution">
    <text evidence="4">The sequence shown here is derived from an EMBL/GenBank/DDBJ whole genome shotgun (WGS) entry which is preliminary data.</text>
</comment>
<dbReference type="InterPro" id="IPR033561">
    <property type="entry name" value="FBF1"/>
</dbReference>
<protein>
    <recommendedName>
        <fullName evidence="3">Fas-binding factor 1 C-terminal domain-containing protein</fullName>
    </recommendedName>
</protein>
<feature type="region of interest" description="Disordered" evidence="2">
    <location>
        <begin position="1"/>
        <end position="175"/>
    </location>
</feature>
<evidence type="ECO:0000313" key="5">
    <source>
        <dbReference type="Proteomes" id="UP001345963"/>
    </source>
</evidence>
<organism evidence="4 5">
    <name type="scientific">Ataeniobius toweri</name>
    <dbReference type="NCBI Taxonomy" id="208326"/>
    <lineage>
        <taxon>Eukaryota</taxon>
        <taxon>Metazoa</taxon>
        <taxon>Chordata</taxon>
        <taxon>Craniata</taxon>
        <taxon>Vertebrata</taxon>
        <taxon>Euteleostomi</taxon>
        <taxon>Actinopterygii</taxon>
        <taxon>Neopterygii</taxon>
        <taxon>Teleostei</taxon>
        <taxon>Neoteleostei</taxon>
        <taxon>Acanthomorphata</taxon>
        <taxon>Ovalentaria</taxon>
        <taxon>Atherinomorphae</taxon>
        <taxon>Cyprinodontiformes</taxon>
        <taxon>Goodeidae</taxon>
        <taxon>Ataeniobius</taxon>
    </lineage>
</organism>
<dbReference type="EMBL" id="JAHUTI010078729">
    <property type="protein sequence ID" value="MED6256788.1"/>
    <property type="molecule type" value="Genomic_DNA"/>
</dbReference>
<keyword evidence="1" id="KW-0175">Coiled coil</keyword>
<dbReference type="Pfam" id="PF21007">
    <property type="entry name" value="FBF1"/>
    <property type="match status" value="1"/>
</dbReference>
<feature type="region of interest" description="Disordered" evidence="2">
    <location>
        <begin position="419"/>
        <end position="440"/>
    </location>
</feature>
<evidence type="ECO:0000259" key="3">
    <source>
        <dbReference type="Pfam" id="PF21007"/>
    </source>
</evidence>
<proteinExistence type="predicted"/>